<dbReference type="Proteomes" id="UP000485058">
    <property type="component" value="Unassembled WGS sequence"/>
</dbReference>
<keyword evidence="4" id="KW-0150">Chloroplast</keyword>
<feature type="non-terminal residue" evidence="9">
    <location>
        <position position="160"/>
    </location>
</feature>
<dbReference type="GO" id="GO:0046481">
    <property type="term" value="F:digalactosyldiacylglycerol synthase activity"/>
    <property type="evidence" value="ECO:0007669"/>
    <property type="project" value="InterPro"/>
</dbReference>
<gene>
    <name evidence="9" type="ORF">HaLaN_04585</name>
</gene>
<evidence type="ECO:0000256" key="6">
    <source>
        <dbReference type="ARBA" id="ARBA00022679"/>
    </source>
</evidence>
<dbReference type="GO" id="GO:0009707">
    <property type="term" value="C:chloroplast outer membrane"/>
    <property type="evidence" value="ECO:0007669"/>
    <property type="project" value="TreeGrafter"/>
</dbReference>
<dbReference type="PANTHER" id="PTHR46132">
    <property type="entry name" value="DIGALACTOSYLDIACYLGLYCEROL SYNTHASE 2, CHLOROPLASTIC"/>
    <property type="match status" value="1"/>
</dbReference>
<feature type="transmembrane region" description="Helical" evidence="8">
    <location>
        <begin position="105"/>
        <end position="125"/>
    </location>
</feature>
<keyword evidence="8" id="KW-0812">Transmembrane</keyword>
<dbReference type="PANTHER" id="PTHR46132:SF1">
    <property type="entry name" value="DIGALACTOSYLDIACYLGLYCEROL SYNTHASE 2, CHLOROPLASTIC"/>
    <property type="match status" value="1"/>
</dbReference>
<sequence length="160" mass="18373">EEYVRDWARKRTGLDCNFKVTFYPSRYAAEKGSILPVGDITSVIPDHEADVAVLEEPEHLNWYHHGARWTDKFNHVVGVMHTNYLDYARREDNGNMKEAVLRQPVAVLVLSVAVLLFARHINAWVCRIHCHKVIKLSDAVQPLPREDTMFVHGVSPAFLK</sequence>
<proteinExistence type="inferred from homology"/>
<accession>A0A699YRM9</accession>
<evidence type="ECO:0000256" key="4">
    <source>
        <dbReference type="ARBA" id="ARBA00022528"/>
    </source>
</evidence>
<name>A0A699YRM9_HAELA</name>
<feature type="non-terminal residue" evidence="9">
    <location>
        <position position="1"/>
    </location>
</feature>
<protein>
    <submittedName>
        <fullName evidence="9">Uncharacterized protein</fullName>
    </submittedName>
</protein>
<organism evidence="9 10">
    <name type="scientific">Haematococcus lacustris</name>
    <name type="common">Green alga</name>
    <name type="synonym">Haematococcus pluvialis</name>
    <dbReference type="NCBI Taxonomy" id="44745"/>
    <lineage>
        <taxon>Eukaryota</taxon>
        <taxon>Viridiplantae</taxon>
        <taxon>Chlorophyta</taxon>
        <taxon>core chlorophytes</taxon>
        <taxon>Chlorophyceae</taxon>
        <taxon>CS clade</taxon>
        <taxon>Chlamydomonadales</taxon>
        <taxon>Haematococcaceae</taxon>
        <taxon>Haematococcus</taxon>
    </lineage>
</organism>
<evidence type="ECO:0000256" key="7">
    <source>
        <dbReference type="ARBA" id="ARBA00023136"/>
    </source>
</evidence>
<comment type="similarity">
    <text evidence="3">Belongs to the glycosyltransferase group 1 family. Glycosyltransferase 4 subfamily.</text>
</comment>
<reference evidence="9 10" key="1">
    <citation type="submission" date="2020-02" db="EMBL/GenBank/DDBJ databases">
        <title>Draft genome sequence of Haematococcus lacustris strain NIES-144.</title>
        <authorList>
            <person name="Morimoto D."/>
            <person name="Nakagawa S."/>
            <person name="Yoshida T."/>
            <person name="Sawayama S."/>
        </authorList>
    </citation>
    <scope>NUCLEOTIDE SEQUENCE [LARGE SCALE GENOMIC DNA]</scope>
    <source>
        <strain evidence="9 10">NIES-144</strain>
    </source>
</reference>
<evidence type="ECO:0000313" key="9">
    <source>
        <dbReference type="EMBL" id="GFH09444.1"/>
    </source>
</evidence>
<evidence type="ECO:0000256" key="8">
    <source>
        <dbReference type="SAM" id="Phobius"/>
    </source>
</evidence>
<comment type="subcellular location">
    <subcellularLocation>
        <location evidence="2">Membrane</location>
    </subcellularLocation>
    <subcellularLocation>
        <location evidence="1">Plastid</location>
        <location evidence="1">Chloroplast</location>
    </subcellularLocation>
</comment>
<keyword evidence="7 8" id="KW-0472">Membrane</keyword>
<dbReference type="EMBL" id="BLLF01000235">
    <property type="protein sequence ID" value="GFH09444.1"/>
    <property type="molecule type" value="Genomic_DNA"/>
</dbReference>
<keyword evidence="8" id="KW-1133">Transmembrane helix</keyword>
<evidence type="ECO:0000256" key="5">
    <source>
        <dbReference type="ARBA" id="ARBA00022640"/>
    </source>
</evidence>
<keyword evidence="5" id="KW-0934">Plastid</keyword>
<evidence type="ECO:0000256" key="1">
    <source>
        <dbReference type="ARBA" id="ARBA00004229"/>
    </source>
</evidence>
<comment type="caution">
    <text evidence="9">The sequence shown here is derived from an EMBL/GenBank/DDBJ whole genome shotgun (WGS) entry which is preliminary data.</text>
</comment>
<dbReference type="AlphaFoldDB" id="A0A699YRM9"/>
<evidence type="ECO:0000256" key="3">
    <source>
        <dbReference type="ARBA" id="ARBA00009481"/>
    </source>
</evidence>
<keyword evidence="10" id="KW-1185">Reference proteome</keyword>
<keyword evidence="6" id="KW-0808">Transferase</keyword>
<evidence type="ECO:0000256" key="2">
    <source>
        <dbReference type="ARBA" id="ARBA00004370"/>
    </source>
</evidence>
<evidence type="ECO:0000313" key="10">
    <source>
        <dbReference type="Proteomes" id="UP000485058"/>
    </source>
</evidence>
<dbReference type="GO" id="GO:0019375">
    <property type="term" value="P:galactolipid biosynthetic process"/>
    <property type="evidence" value="ECO:0007669"/>
    <property type="project" value="TreeGrafter"/>
</dbReference>
<dbReference type="InterPro" id="IPR044525">
    <property type="entry name" value="DGDG1/2"/>
</dbReference>